<dbReference type="Pfam" id="PF01966">
    <property type="entry name" value="HD"/>
    <property type="match status" value="1"/>
</dbReference>
<dbReference type="Gene3D" id="1.10.3210.10">
    <property type="entry name" value="Hypothetical protein af1432"/>
    <property type="match status" value="1"/>
</dbReference>
<feature type="domain" description="HD/PDEase" evidence="1">
    <location>
        <begin position="22"/>
        <end position="135"/>
    </location>
</feature>
<dbReference type="EMBL" id="FNCG01000006">
    <property type="protein sequence ID" value="SDH02952.1"/>
    <property type="molecule type" value="Genomic_DNA"/>
</dbReference>
<proteinExistence type="predicted"/>
<dbReference type="InterPro" id="IPR006674">
    <property type="entry name" value="HD_domain"/>
</dbReference>
<dbReference type="Proteomes" id="UP000199705">
    <property type="component" value="Unassembled WGS sequence"/>
</dbReference>
<reference evidence="3" key="1">
    <citation type="submission" date="2016-10" db="EMBL/GenBank/DDBJ databases">
        <authorList>
            <person name="Varghese N."/>
            <person name="Submissions S."/>
        </authorList>
    </citation>
    <scope>NUCLEOTIDE SEQUENCE [LARGE SCALE GENOMIC DNA]</scope>
    <source>
        <strain evidence="3">Gh-67</strain>
    </source>
</reference>
<dbReference type="SMART" id="SM00471">
    <property type="entry name" value="HDc"/>
    <property type="match status" value="1"/>
</dbReference>
<evidence type="ECO:0000313" key="3">
    <source>
        <dbReference type="Proteomes" id="UP000199705"/>
    </source>
</evidence>
<name>A0A1G7Z2D7_9SPHI</name>
<gene>
    <name evidence="2" type="ORF">SAMN05192573_106127</name>
</gene>
<protein>
    <recommendedName>
        <fullName evidence="1">HD/PDEase domain-containing protein</fullName>
    </recommendedName>
</protein>
<keyword evidence="3" id="KW-1185">Reference proteome</keyword>
<dbReference type="RefSeq" id="WP_091167942.1">
    <property type="nucleotide sequence ID" value="NZ_CP071878.2"/>
</dbReference>
<dbReference type="SUPFAM" id="SSF109604">
    <property type="entry name" value="HD-domain/PDEase-like"/>
    <property type="match status" value="1"/>
</dbReference>
<accession>A0A1G7Z2D7</accession>
<dbReference type="InterPro" id="IPR003607">
    <property type="entry name" value="HD/PDEase_dom"/>
</dbReference>
<sequence length="191" mass="21889">MQVEQAGGFILDKIKKELPKHFHYHNADHALDVYTAAKQIAAGEGIIGDELELLLTAAYYHDSGFLFGQVNHEAGSCKNARQHLPDFGYTSDEIEQVCDIIMATKMPQNPHNHLGQIICDADLDYLGRNDFFILSKRLFSELVITDHLESELEWDRQQVKFLQSHHYFTQTALRLRAEGKNEHLKIITKKI</sequence>
<evidence type="ECO:0000259" key="1">
    <source>
        <dbReference type="SMART" id="SM00471"/>
    </source>
</evidence>
<dbReference type="CDD" id="cd00077">
    <property type="entry name" value="HDc"/>
    <property type="match status" value="1"/>
</dbReference>
<evidence type="ECO:0000313" key="2">
    <source>
        <dbReference type="EMBL" id="SDH02952.1"/>
    </source>
</evidence>
<organism evidence="2 3">
    <name type="scientific">Mucilaginibacter gossypii</name>
    <dbReference type="NCBI Taxonomy" id="551996"/>
    <lineage>
        <taxon>Bacteria</taxon>
        <taxon>Pseudomonadati</taxon>
        <taxon>Bacteroidota</taxon>
        <taxon>Sphingobacteriia</taxon>
        <taxon>Sphingobacteriales</taxon>
        <taxon>Sphingobacteriaceae</taxon>
        <taxon>Mucilaginibacter</taxon>
    </lineage>
</organism>
<dbReference type="AlphaFoldDB" id="A0A1G7Z2D7"/>
<dbReference type="STRING" id="551996.SAMN05192573_106127"/>